<reference evidence="3" key="1">
    <citation type="journal article" date="2009" name="ISME J.">
        <title>The genome sequence of the psychrophilic archaeon, Methanococcoides burtonii: the role of genome evolution in cold adaptation.</title>
        <authorList>
            <person name="Allen M.A."/>
            <person name="Lauro F.M."/>
            <person name="Williams T.J."/>
            <person name="Burg D."/>
            <person name="Siddiqui K.S."/>
            <person name="De Francisci D."/>
            <person name="Chong K.W."/>
            <person name="Pilak O."/>
            <person name="Chew H.H."/>
            <person name="De Maere M.Z."/>
            <person name="Ting L."/>
            <person name="Katrib M."/>
            <person name="Ng C."/>
            <person name="Sowers K.R."/>
            <person name="Galperin M.Y."/>
            <person name="Anderson I.J."/>
            <person name="Ivanova N."/>
            <person name="Dalin E."/>
            <person name="Martinez M."/>
            <person name="Lapidus A."/>
            <person name="Hauser L."/>
            <person name="Land M."/>
            <person name="Thomas T."/>
            <person name="Cavicchioli R."/>
        </authorList>
    </citation>
    <scope>NUCLEOTIDE SEQUENCE [LARGE SCALE GENOMIC DNA]</scope>
    <source>
        <strain evidence="3">DSM 6242 / NBRC 107633 / OCM 468 / ACE-M</strain>
    </source>
</reference>
<keyword evidence="3" id="KW-1185">Reference proteome</keyword>
<evidence type="ECO:0000256" key="1">
    <source>
        <dbReference type="SAM" id="Phobius"/>
    </source>
</evidence>
<gene>
    <name evidence="2" type="ordered locus">Mbur_1797</name>
</gene>
<protein>
    <submittedName>
        <fullName evidence="2">Uncharacterized protein</fullName>
    </submittedName>
</protein>
<feature type="transmembrane region" description="Helical" evidence="1">
    <location>
        <begin position="66"/>
        <end position="87"/>
    </location>
</feature>
<feature type="transmembrane region" description="Helical" evidence="1">
    <location>
        <begin position="28"/>
        <end position="54"/>
    </location>
</feature>
<dbReference type="AlphaFoldDB" id="Q12V41"/>
<keyword evidence="1" id="KW-1133">Transmembrane helix</keyword>
<accession>Q12V41</accession>
<proteinExistence type="predicted"/>
<evidence type="ECO:0000313" key="3">
    <source>
        <dbReference type="Proteomes" id="UP000001979"/>
    </source>
</evidence>
<keyword evidence="1" id="KW-0812">Transmembrane</keyword>
<keyword evidence="1" id="KW-0472">Membrane</keyword>
<name>Q12V41_METBU</name>
<evidence type="ECO:0000313" key="2">
    <source>
        <dbReference type="EMBL" id="ABE52685.1"/>
    </source>
</evidence>
<feature type="transmembrane region" description="Helical" evidence="1">
    <location>
        <begin position="93"/>
        <end position="112"/>
    </location>
</feature>
<sequence length="140" mass="15374">MDIDIDTLKGLNTILTISNMFEIINNELTLMLTGSTMALIGGTVYKVIDTVFIFNGQFRNKFEALVIFLGAMVITGWATLSVQSFWAEIVTQLNFSMFDLIGAALIIGMIAVNNTVPNWKYLDPKSVIVYGIGCALILAL</sequence>
<dbReference type="EMBL" id="CP000300">
    <property type="protein sequence ID" value="ABE52685.1"/>
    <property type="molecule type" value="Genomic_DNA"/>
</dbReference>
<dbReference type="Proteomes" id="UP000001979">
    <property type="component" value="Chromosome"/>
</dbReference>
<dbReference type="HOGENOM" id="CLU_1830590_0_0_2"/>
<organism evidence="2 3">
    <name type="scientific">Methanococcoides burtonii (strain DSM 6242 / NBRC 107633 / OCM 468 / ACE-M)</name>
    <dbReference type="NCBI Taxonomy" id="259564"/>
    <lineage>
        <taxon>Archaea</taxon>
        <taxon>Methanobacteriati</taxon>
        <taxon>Methanobacteriota</taxon>
        <taxon>Stenosarchaea group</taxon>
        <taxon>Methanomicrobia</taxon>
        <taxon>Methanosarcinales</taxon>
        <taxon>Methanosarcinaceae</taxon>
        <taxon>Methanococcoides</taxon>
    </lineage>
</organism>
<dbReference type="KEGG" id="mbu:Mbur_1797"/>